<evidence type="ECO:0000256" key="4">
    <source>
        <dbReference type="SAM" id="SignalP"/>
    </source>
</evidence>
<dbReference type="AlphaFoldDB" id="A0A0P1AAP1"/>
<proteinExistence type="predicted"/>
<dbReference type="InterPro" id="IPR032675">
    <property type="entry name" value="LRR_dom_sf"/>
</dbReference>
<reference evidence="7" key="1">
    <citation type="submission" date="2014-09" db="EMBL/GenBank/DDBJ databases">
        <authorList>
            <person name="Sharma Rahul"/>
            <person name="Thines Marco"/>
        </authorList>
    </citation>
    <scope>NUCLEOTIDE SEQUENCE [LARGE SCALE GENOMIC DNA]</scope>
</reference>
<dbReference type="OMA" id="FRGAMWD"/>
<dbReference type="InterPro" id="IPR001245">
    <property type="entry name" value="Ser-Thr/Tyr_kinase_cat_dom"/>
</dbReference>
<dbReference type="GeneID" id="36400981"/>
<feature type="transmembrane region" description="Helical" evidence="3">
    <location>
        <begin position="362"/>
        <end position="385"/>
    </location>
</feature>
<keyword evidence="3" id="KW-1133">Transmembrane helix</keyword>
<feature type="signal peptide" evidence="4">
    <location>
        <begin position="1"/>
        <end position="21"/>
    </location>
</feature>
<evidence type="ECO:0000259" key="5">
    <source>
        <dbReference type="PROSITE" id="PS50011"/>
    </source>
</evidence>
<dbReference type="Proteomes" id="UP000054928">
    <property type="component" value="Unassembled WGS sequence"/>
</dbReference>
<dbReference type="InterPro" id="IPR046959">
    <property type="entry name" value="PRK1-6/SRF4-like"/>
</dbReference>
<dbReference type="GO" id="GO:0005524">
    <property type="term" value="F:ATP binding"/>
    <property type="evidence" value="ECO:0007669"/>
    <property type="project" value="InterPro"/>
</dbReference>
<dbReference type="SUPFAM" id="SSF52058">
    <property type="entry name" value="L domain-like"/>
    <property type="match status" value="1"/>
</dbReference>
<dbReference type="GO" id="GO:0004672">
    <property type="term" value="F:protein kinase activity"/>
    <property type="evidence" value="ECO:0007669"/>
    <property type="project" value="InterPro"/>
</dbReference>
<name>A0A0P1AAP1_PLAHL</name>
<keyword evidence="4" id="KW-0732">Signal</keyword>
<feature type="chain" id="PRO_5006058520" evidence="4">
    <location>
        <begin position="22"/>
        <end position="716"/>
    </location>
</feature>
<dbReference type="Gene3D" id="1.10.510.10">
    <property type="entry name" value="Transferase(Phosphotransferase) domain 1"/>
    <property type="match status" value="1"/>
</dbReference>
<dbReference type="OrthoDB" id="4062651at2759"/>
<dbReference type="PANTHER" id="PTHR48007">
    <property type="entry name" value="LEUCINE-RICH REPEAT RECEPTOR-LIKE PROTEIN KINASE PXC1"/>
    <property type="match status" value="1"/>
</dbReference>
<evidence type="ECO:0000313" key="7">
    <source>
        <dbReference type="Proteomes" id="UP000054928"/>
    </source>
</evidence>
<keyword evidence="2" id="KW-0677">Repeat</keyword>
<protein>
    <submittedName>
        <fullName evidence="6">Tkl protein kinase</fullName>
    </submittedName>
</protein>
<feature type="domain" description="Protein kinase" evidence="5">
    <location>
        <begin position="433"/>
        <end position="714"/>
    </location>
</feature>
<keyword evidence="6" id="KW-0808">Transferase</keyword>
<keyword evidence="3" id="KW-0472">Membrane</keyword>
<dbReference type="EMBL" id="CCYD01000291">
    <property type="protein sequence ID" value="CEG37876.1"/>
    <property type="molecule type" value="Genomic_DNA"/>
</dbReference>
<sequence length="716" mass="78221">MCTRLVHALVYLCIIAISASSSGSNNSPASGILNTLTTSCNGGCRSNGACVIVGQSGYNFVNCVNDINCITLSSGQSALCLNAFSSMKTEWVFQPGESNDTAGVGPFERVGLLQLDGNVTELTFKKAEEEQRPLFGSLELASMNIQPDATLDKVAFQNLSLSGLDDVMPLNRVKRIYFNNCSLRAIPAVAVAGDSVTVIDLAGNAINTVDTKFQNRNSTNLTMLDLSSNALTNFNLVANNFPALTSLYLHGNLLQAIPNVIFGLSTLQELTLSDNPINASGLTTQQLTFLSNLRNFTIDGLTNTSECPTAAVQHALKTFFVFCVGVAEAVPFNNSILTEQPLTSAPVVTESKASSSSSHNTWIILGACLGALLLLFLLGIIWWCYRRRRDEQPKLMNSMTPTIGIGMGDLSEHPYMGLGAPFSNVSSQTSADFELLASVADGYIGLTRLSYDDVFLHKMLRVSSRSELWLGEYKQRSVIVKKIKSNTASKALLRAFVTEIELMFELKHPNIAVFRGAMWDADGTELCAVVEFAENGALRDCTVHNEINFSVSKKYDIARQASAAVAFLHKQNIVHGRLSAFNILLDKNYSVKLSLFSIFHYVKLSPLDNECRIFVAPEILRGEQPSERSDVYSFGIALVEIDTGETPVMDARRLLMDRSNCDVNVSYTAMKIGYRLSNLCSEVMKKVIIACLEKDPVRRPSMDEVVLTLKNAAIKL</sequence>
<dbReference type="RefSeq" id="XP_024574245.1">
    <property type="nucleotide sequence ID" value="XM_024723250.1"/>
</dbReference>
<keyword evidence="3" id="KW-0812">Transmembrane</keyword>
<dbReference type="InterPro" id="IPR003591">
    <property type="entry name" value="Leu-rich_rpt_typical-subtyp"/>
</dbReference>
<organism evidence="6 7">
    <name type="scientific">Plasmopara halstedii</name>
    <name type="common">Downy mildew of sunflower</name>
    <dbReference type="NCBI Taxonomy" id="4781"/>
    <lineage>
        <taxon>Eukaryota</taxon>
        <taxon>Sar</taxon>
        <taxon>Stramenopiles</taxon>
        <taxon>Oomycota</taxon>
        <taxon>Peronosporomycetes</taxon>
        <taxon>Peronosporales</taxon>
        <taxon>Peronosporaceae</taxon>
        <taxon>Plasmopara</taxon>
    </lineage>
</organism>
<dbReference type="PROSITE" id="PS50011">
    <property type="entry name" value="PROTEIN_KINASE_DOM"/>
    <property type="match status" value="1"/>
</dbReference>
<evidence type="ECO:0000313" key="6">
    <source>
        <dbReference type="EMBL" id="CEG37876.1"/>
    </source>
</evidence>
<accession>A0A0P1AAP1</accession>
<dbReference type="InterPro" id="IPR000719">
    <property type="entry name" value="Prot_kinase_dom"/>
</dbReference>
<evidence type="ECO:0000256" key="2">
    <source>
        <dbReference type="ARBA" id="ARBA00022737"/>
    </source>
</evidence>
<dbReference type="Pfam" id="PF13855">
    <property type="entry name" value="LRR_8"/>
    <property type="match status" value="1"/>
</dbReference>
<evidence type="ECO:0000256" key="1">
    <source>
        <dbReference type="ARBA" id="ARBA00022614"/>
    </source>
</evidence>
<dbReference type="SMART" id="SM00369">
    <property type="entry name" value="LRR_TYP"/>
    <property type="match status" value="2"/>
</dbReference>
<evidence type="ECO:0000256" key="3">
    <source>
        <dbReference type="SAM" id="Phobius"/>
    </source>
</evidence>
<dbReference type="PANTHER" id="PTHR48007:SF4">
    <property type="entry name" value="LEUCINE-RICH REPEAT RECEPTOR-LIKE PROTEIN KINASE PXC1"/>
    <property type="match status" value="1"/>
</dbReference>
<keyword evidence="6" id="KW-0418">Kinase</keyword>
<keyword evidence="7" id="KW-1185">Reference proteome</keyword>
<dbReference type="Gene3D" id="3.80.10.10">
    <property type="entry name" value="Ribonuclease Inhibitor"/>
    <property type="match status" value="1"/>
</dbReference>
<dbReference type="InterPro" id="IPR011009">
    <property type="entry name" value="Kinase-like_dom_sf"/>
</dbReference>
<keyword evidence="1" id="KW-0433">Leucine-rich repeat</keyword>
<dbReference type="SUPFAM" id="SSF56112">
    <property type="entry name" value="Protein kinase-like (PK-like)"/>
    <property type="match status" value="1"/>
</dbReference>
<dbReference type="InterPro" id="IPR001611">
    <property type="entry name" value="Leu-rich_rpt"/>
</dbReference>
<dbReference type="STRING" id="4781.A0A0P1AAP1"/>
<dbReference type="Pfam" id="PF07714">
    <property type="entry name" value="PK_Tyr_Ser-Thr"/>
    <property type="match status" value="1"/>
</dbReference>